<dbReference type="RefSeq" id="WP_082719979.1">
    <property type="nucleotide sequence ID" value="NZ_JBHSCR010000006.1"/>
</dbReference>
<evidence type="ECO:0000256" key="11">
    <source>
        <dbReference type="SAM" id="Phobius"/>
    </source>
</evidence>
<feature type="domain" description="Flagellar M-ring N-terminal" evidence="12">
    <location>
        <begin position="59"/>
        <end position="229"/>
    </location>
</feature>
<evidence type="ECO:0000256" key="3">
    <source>
        <dbReference type="ARBA" id="ARBA00007971"/>
    </source>
</evidence>
<evidence type="ECO:0000259" key="12">
    <source>
        <dbReference type="Pfam" id="PF01514"/>
    </source>
</evidence>
<evidence type="ECO:0000256" key="2">
    <source>
        <dbReference type="ARBA" id="ARBA00004651"/>
    </source>
</evidence>
<evidence type="ECO:0000256" key="9">
    <source>
        <dbReference type="PIRNR" id="PIRNR004862"/>
    </source>
</evidence>
<dbReference type="Proteomes" id="UP001595776">
    <property type="component" value="Unassembled WGS sequence"/>
</dbReference>
<keyword evidence="8 9" id="KW-0975">Bacterial flagellum</keyword>
<keyword evidence="4" id="KW-1003">Cell membrane</keyword>
<evidence type="ECO:0000256" key="7">
    <source>
        <dbReference type="ARBA" id="ARBA00023136"/>
    </source>
</evidence>
<evidence type="ECO:0000313" key="15">
    <source>
        <dbReference type="Proteomes" id="UP001595776"/>
    </source>
</evidence>
<evidence type="ECO:0000256" key="8">
    <source>
        <dbReference type="ARBA" id="ARBA00023143"/>
    </source>
</evidence>
<keyword evidence="7 11" id="KW-0472">Membrane</keyword>
<reference evidence="15" key="1">
    <citation type="journal article" date="2019" name="Int. J. Syst. Evol. Microbiol.">
        <title>The Global Catalogue of Microorganisms (GCM) 10K type strain sequencing project: providing services to taxonomists for standard genome sequencing and annotation.</title>
        <authorList>
            <consortium name="The Broad Institute Genomics Platform"/>
            <consortium name="The Broad Institute Genome Sequencing Center for Infectious Disease"/>
            <person name="Wu L."/>
            <person name="Ma J."/>
        </authorList>
    </citation>
    <scope>NUCLEOTIDE SEQUENCE [LARGE SCALE GENOMIC DNA]</scope>
    <source>
        <strain evidence="15">CGMCC 1.15304</strain>
    </source>
</reference>
<keyword evidence="6 11" id="KW-1133">Transmembrane helix</keyword>
<organism evidence="14 15">
    <name type="scientific">Kordiimonas lipolytica</name>
    <dbReference type="NCBI Taxonomy" id="1662421"/>
    <lineage>
        <taxon>Bacteria</taxon>
        <taxon>Pseudomonadati</taxon>
        <taxon>Pseudomonadota</taxon>
        <taxon>Alphaproteobacteria</taxon>
        <taxon>Kordiimonadales</taxon>
        <taxon>Kordiimonadaceae</taxon>
        <taxon>Kordiimonas</taxon>
    </lineage>
</organism>
<keyword evidence="15" id="KW-1185">Reference proteome</keyword>
<dbReference type="Gene3D" id="3.30.300.30">
    <property type="match status" value="1"/>
</dbReference>
<keyword evidence="5 11" id="KW-0812">Transmembrane</keyword>
<evidence type="ECO:0000256" key="1">
    <source>
        <dbReference type="ARBA" id="ARBA00004117"/>
    </source>
</evidence>
<feature type="domain" description="Flagellar M-ring C-terminal" evidence="13">
    <location>
        <begin position="264"/>
        <end position="429"/>
    </location>
</feature>
<feature type="compositionally biased region" description="Polar residues" evidence="10">
    <location>
        <begin position="335"/>
        <end position="354"/>
    </location>
</feature>
<name>A0ABV8UAF3_9PROT</name>
<gene>
    <name evidence="14" type="primary">fliF</name>
    <name evidence="14" type="ORF">ACFO5Q_09985</name>
</gene>
<dbReference type="EMBL" id="JBHSCR010000006">
    <property type="protein sequence ID" value="MFC4348174.1"/>
    <property type="molecule type" value="Genomic_DNA"/>
</dbReference>
<proteinExistence type="inferred from homology"/>
<keyword evidence="14" id="KW-0966">Cell projection</keyword>
<dbReference type="Pfam" id="PF01514">
    <property type="entry name" value="YscJ_FliF"/>
    <property type="match status" value="1"/>
</dbReference>
<evidence type="ECO:0000256" key="5">
    <source>
        <dbReference type="ARBA" id="ARBA00022692"/>
    </source>
</evidence>
<dbReference type="InterPro" id="IPR000067">
    <property type="entry name" value="FlgMring_FliF"/>
</dbReference>
<feature type="region of interest" description="Disordered" evidence="10">
    <location>
        <begin position="310"/>
        <end position="354"/>
    </location>
</feature>
<dbReference type="InterPro" id="IPR006182">
    <property type="entry name" value="FliF_N_dom"/>
</dbReference>
<evidence type="ECO:0000259" key="13">
    <source>
        <dbReference type="Pfam" id="PF08345"/>
    </source>
</evidence>
<evidence type="ECO:0000313" key="14">
    <source>
        <dbReference type="EMBL" id="MFC4348174.1"/>
    </source>
</evidence>
<feature type="transmembrane region" description="Helical" evidence="11">
    <location>
        <begin position="452"/>
        <end position="473"/>
    </location>
</feature>
<comment type="caution">
    <text evidence="14">The sequence shown here is derived from an EMBL/GenBank/DDBJ whole genome shotgun (WGS) entry which is preliminary data.</text>
</comment>
<keyword evidence="14" id="KW-0282">Flagellum</keyword>
<dbReference type="PANTHER" id="PTHR30046:SF0">
    <property type="entry name" value="FLAGELLAR M-RING PROTEIN"/>
    <property type="match status" value="1"/>
</dbReference>
<dbReference type="InterPro" id="IPR043427">
    <property type="entry name" value="YscJ/FliF"/>
</dbReference>
<keyword evidence="14" id="KW-0969">Cilium</keyword>
<feature type="transmembrane region" description="Helical" evidence="11">
    <location>
        <begin position="35"/>
        <end position="56"/>
    </location>
</feature>
<protein>
    <recommendedName>
        <fullName evidence="9">Flagellar M-ring protein</fullName>
    </recommendedName>
</protein>
<dbReference type="PANTHER" id="PTHR30046">
    <property type="entry name" value="FLAGELLAR M-RING PROTEIN"/>
    <property type="match status" value="1"/>
</dbReference>
<comment type="similarity">
    <text evidence="3 9">Belongs to the FliF family.</text>
</comment>
<comment type="function">
    <text evidence="9">The M ring may be actively involved in energy transduction.</text>
</comment>
<evidence type="ECO:0000256" key="4">
    <source>
        <dbReference type="ARBA" id="ARBA00022475"/>
    </source>
</evidence>
<dbReference type="PIRSF" id="PIRSF004862">
    <property type="entry name" value="FliF"/>
    <property type="match status" value="1"/>
</dbReference>
<comment type="subcellular location">
    <subcellularLocation>
        <location evidence="1 9">Bacterial flagellum basal body</location>
    </subcellularLocation>
    <subcellularLocation>
        <location evidence="2">Cell membrane</location>
        <topology evidence="2">Multi-pass membrane protein</topology>
    </subcellularLocation>
</comment>
<dbReference type="InterPro" id="IPR045851">
    <property type="entry name" value="AMP-bd_C_sf"/>
</dbReference>
<dbReference type="Pfam" id="PF08345">
    <property type="entry name" value="YscJ_FliF_C"/>
    <property type="match status" value="1"/>
</dbReference>
<feature type="compositionally biased region" description="Polar residues" evidence="10">
    <location>
        <begin position="316"/>
        <end position="327"/>
    </location>
</feature>
<accession>A0ABV8UAF3</accession>
<sequence length="591" mass="64077">MLGELGASIPIGCLYPRWALENFLQFLRNLGTGRLILIGLVGALTIFFFFAIVGRWQTAPMTVLYTDLDPANASTIAQRLEAESIPYETDAGGRVLKVPRDQVDRLRLTLAGDGLTGGVVGKEIFDQESSFGRTSFELNVNYVRAVEGEIARTIKYLGSVSEARVHIVMPERRPFEREASEPSASILVRTSGAGLGRREAQAIQALVATAVPGLSPERVTISDTSGRLLVDGASEQGEFSSFTSLEEARLAKERMYRNKIEQLLARRVGEGRVRAEVSVQMDMSRTTTNAVTYDPDNQVILSQNVVEEESRETDQVGGQVTTANNLPDAQGLGVSPSNTASKTEEVTNFENSKTETVTIKEPGEITQLRVAVLVDGIREIDEEGNTVGYQERPQAEIDQLRSLVLTAIPFVDDPDTGRSDEVTVTSMRFVDPTPITQATQDLSLFGLNKQDLIEVVSEGGIIISIILVILLVVRPLVMRLIEAIPDAPAPPDPGQIEDRTTETPAIMGPGSPITADVMAAAAAGDEDAAAAVRYAQQTGALVRDDMRTDAKIDVAQVEGRIQESAIKKVADIIRANPDESIAIVKTWLYAE</sequence>
<dbReference type="NCBIfam" id="TIGR00206">
    <property type="entry name" value="fliF"/>
    <property type="match status" value="1"/>
</dbReference>
<evidence type="ECO:0000256" key="10">
    <source>
        <dbReference type="SAM" id="MobiDB-lite"/>
    </source>
</evidence>
<dbReference type="PRINTS" id="PR01009">
    <property type="entry name" value="FLGMRINGFLIF"/>
</dbReference>
<evidence type="ECO:0000256" key="6">
    <source>
        <dbReference type="ARBA" id="ARBA00022989"/>
    </source>
</evidence>
<dbReference type="InterPro" id="IPR013556">
    <property type="entry name" value="Flag_M-ring_C"/>
</dbReference>